<sequence>MNPLEEAIEFLERLQECQKRPTNYGSIDAQELINGQLDCVIEELKQFQIDLETKNDHGCNHDH</sequence>
<reference evidence="1 2" key="1">
    <citation type="submission" date="2018-09" db="EMBL/GenBank/DDBJ databases">
        <title>Genome Sequence of Paenibacillus lautus Strain E7593-69, Azo Dye-Degrading Bacteria, Isolated from Commercial Tattoo Inks.</title>
        <authorList>
            <person name="Nho S.W."/>
            <person name="Kim S.-J."/>
            <person name="Kweon O."/>
            <person name="Cerniglia C.E."/>
        </authorList>
    </citation>
    <scope>NUCLEOTIDE SEQUENCE [LARGE SCALE GENOMIC DNA]</scope>
    <source>
        <strain evidence="1 2">E7593-69</strain>
    </source>
</reference>
<protein>
    <submittedName>
        <fullName evidence="1">Uncharacterized protein</fullName>
    </submittedName>
</protein>
<name>A0A385TUQ6_PAELA</name>
<keyword evidence="2" id="KW-1185">Reference proteome</keyword>
<accession>A0A385TUQ6</accession>
<organism evidence="1 2">
    <name type="scientific">Paenibacillus lautus</name>
    <name type="common">Bacillus lautus</name>
    <dbReference type="NCBI Taxonomy" id="1401"/>
    <lineage>
        <taxon>Bacteria</taxon>
        <taxon>Bacillati</taxon>
        <taxon>Bacillota</taxon>
        <taxon>Bacilli</taxon>
        <taxon>Bacillales</taxon>
        <taxon>Paenibacillaceae</taxon>
        <taxon>Paenibacillus</taxon>
    </lineage>
</organism>
<evidence type="ECO:0000313" key="1">
    <source>
        <dbReference type="EMBL" id="AYB47161.1"/>
    </source>
</evidence>
<dbReference type="AlphaFoldDB" id="A0A385TUQ6"/>
<dbReference type="Proteomes" id="UP000266552">
    <property type="component" value="Chromosome"/>
</dbReference>
<gene>
    <name evidence="1" type="ORF">D5F53_29385</name>
</gene>
<proteinExistence type="predicted"/>
<dbReference type="KEGG" id="plw:D5F53_29385"/>
<dbReference type="EMBL" id="CP032412">
    <property type="protein sequence ID" value="AYB47161.1"/>
    <property type="molecule type" value="Genomic_DNA"/>
</dbReference>
<evidence type="ECO:0000313" key="2">
    <source>
        <dbReference type="Proteomes" id="UP000266552"/>
    </source>
</evidence>